<proteinExistence type="predicted"/>
<reference evidence="2" key="1">
    <citation type="submission" date="2021-11" db="EMBL/GenBank/DDBJ databases">
        <title>Streptomyces corallinus and Kineosporia corallina sp. nov., two new coral-derived marine actinobacteria.</title>
        <authorList>
            <person name="Buangrab K."/>
            <person name="Sutthacheep M."/>
            <person name="Yeemin T."/>
            <person name="Harunari E."/>
            <person name="Igarashi Y."/>
            <person name="Sripreechasak P."/>
            <person name="Kanchanasin P."/>
            <person name="Tanasupawat S."/>
            <person name="Phongsopitanun W."/>
        </authorList>
    </citation>
    <scope>NUCLEOTIDE SEQUENCE</scope>
    <source>
        <strain evidence="2">JCM 31032</strain>
    </source>
</reference>
<dbReference type="RefSeq" id="WP_231440073.1">
    <property type="nucleotide sequence ID" value="NZ_JAJOMB010000003.1"/>
</dbReference>
<sequence>MADQNEIDASLDRLRSLRSPAYSATDNAIDTCDECGQAVEITSDGSEIEVGSDNGNGGIEHECEDDDE</sequence>
<feature type="region of interest" description="Disordered" evidence="1">
    <location>
        <begin position="45"/>
        <end position="68"/>
    </location>
</feature>
<keyword evidence="3" id="KW-1185">Reference proteome</keyword>
<evidence type="ECO:0000313" key="3">
    <source>
        <dbReference type="Proteomes" id="UP001138997"/>
    </source>
</evidence>
<comment type="caution">
    <text evidence="2">The sequence shown here is derived from an EMBL/GenBank/DDBJ whole genome shotgun (WGS) entry which is preliminary data.</text>
</comment>
<evidence type="ECO:0000256" key="1">
    <source>
        <dbReference type="SAM" id="MobiDB-lite"/>
    </source>
</evidence>
<organism evidence="2 3">
    <name type="scientific">Kineosporia babensis</name>
    <dbReference type="NCBI Taxonomy" id="499548"/>
    <lineage>
        <taxon>Bacteria</taxon>
        <taxon>Bacillati</taxon>
        <taxon>Actinomycetota</taxon>
        <taxon>Actinomycetes</taxon>
        <taxon>Kineosporiales</taxon>
        <taxon>Kineosporiaceae</taxon>
        <taxon>Kineosporia</taxon>
    </lineage>
</organism>
<dbReference type="EMBL" id="JAJOMB010000003">
    <property type="protein sequence ID" value="MCD5310897.1"/>
    <property type="molecule type" value="Genomic_DNA"/>
</dbReference>
<name>A0A9X1N9K7_9ACTN</name>
<evidence type="ECO:0000313" key="2">
    <source>
        <dbReference type="EMBL" id="MCD5310897.1"/>
    </source>
</evidence>
<accession>A0A9X1N9K7</accession>
<gene>
    <name evidence="2" type="ORF">LR394_08320</name>
</gene>
<protein>
    <submittedName>
        <fullName evidence="2">Uncharacterized protein</fullName>
    </submittedName>
</protein>
<dbReference type="Proteomes" id="UP001138997">
    <property type="component" value="Unassembled WGS sequence"/>
</dbReference>
<dbReference type="AlphaFoldDB" id="A0A9X1N9K7"/>